<accession>A0A5M8NXG7</accession>
<dbReference type="Gene3D" id="2.160.20.20">
    <property type="match status" value="1"/>
</dbReference>
<dbReference type="SMART" id="SM00710">
    <property type="entry name" value="PbH1"/>
    <property type="match status" value="11"/>
</dbReference>
<dbReference type="Pfam" id="PF18889">
    <property type="entry name" value="Beta_helix_3"/>
    <property type="match status" value="10"/>
</dbReference>
<evidence type="ECO:0000256" key="1">
    <source>
        <dbReference type="SAM" id="SignalP"/>
    </source>
</evidence>
<dbReference type="InterPro" id="IPR026444">
    <property type="entry name" value="Secre_tail"/>
</dbReference>
<dbReference type="Proteomes" id="UP000324575">
    <property type="component" value="Unassembled WGS sequence"/>
</dbReference>
<comment type="caution">
    <text evidence="2">The sequence shown here is derived from an EMBL/GenBank/DDBJ whole genome shotgun (WGS) entry which is preliminary data.</text>
</comment>
<keyword evidence="1" id="KW-0732">Signal</keyword>
<dbReference type="AlphaFoldDB" id="A0A5M8NXG7"/>
<dbReference type="NCBIfam" id="TIGR04183">
    <property type="entry name" value="Por_Secre_tail"/>
    <property type="match status" value="1"/>
</dbReference>
<name>A0A5M8NXG7_9BACT</name>
<dbReference type="EMBL" id="SNRX01000024">
    <property type="protein sequence ID" value="KAA6301198.1"/>
    <property type="molecule type" value="Genomic_DNA"/>
</dbReference>
<dbReference type="Pfam" id="PF14262">
    <property type="entry name" value="Cthe_2159"/>
    <property type="match status" value="1"/>
</dbReference>
<feature type="signal peptide" evidence="1">
    <location>
        <begin position="1"/>
        <end position="22"/>
    </location>
</feature>
<dbReference type="InterPro" id="IPR006626">
    <property type="entry name" value="PbH1"/>
</dbReference>
<reference evidence="2 3" key="1">
    <citation type="submission" date="2019-03" db="EMBL/GenBank/DDBJ databases">
        <title>Single cell metagenomics reveals metabolic interactions within the superorganism composed of flagellate Streblomastix strix and complex community of Bacteroidetes bacteria on its surface.</title>
        <authorList>
            <person name="Treitli S.C."/>
            <person name="Kolisko M."/>
            <person name="Husnik F."/>
            <person name="Keeling P."/>
            <person name="Hampl V."/>
        </authorList>
    </citation>
    <scope>NUCLEOTIDE SEQUENCE [LARGE SCALE GENOMIC DNA]</scope>
    <source>
        <strain evidence="2">St1</strain>
    </source>
</reference>
<gene>
    <name evidence="2" type="ORF">EZS26_002652</name>
</gene>
<organism evidence="2 3">
    <name type="scientific">Candidatus Ordinivivax streblomastigis</name>
    <dbReference type="NCBI Taxonomy" id="2540710"/>
    <lineage>
        <taxon>Bacteria</taxon>
        <taxon>Pseudomonadati</taxon>
        <taxon>Bacteroidota</taxon>
        <taxon>Bacteroidia</taxon>
        <taxon>Bacteroidales</taxon>
        <taxon>Candidatus Ordinivivax</taxon>
    </lineage>
</organism>
<feature type="chain" id="PRO_5024425175" description="Secretion system C-terminal sorting domain-containing protein" evidence="1">
    <location>
        <begin position="23"/>
        <end position="1211"/>
    </location>
</feature>
<protein>
    <recommendedName>
        <fullName evidence="4">Secretion system C-terminal sorting domain-containing protein</fullName>
    </recommendedName>
</protein>
<evidence type="ECO:0008006" key="4">
    <source>
        <dbReference type="Google" id="ProtNLM"/>
    </source>
</evidence>
<proteinExistence type="predicted"/>
<dbReference type="InterPro" id="IPR012332">
    <property type="entry name" value="Autotransporter_pectin_lyase_C"/>
</dbReference>
<evidence type="ECO:0000313" key="3">
    <source>
        <dbReference type="Proteomes" id="UP000324575"/>
    </source>
</evidence>
<sequence length="1211" mass="118024">MKTMKQAFFILLACMASLTATAESSFNLQSGTGSGNAAEYAWDGTVLTVNSGANITITGIVSNGRRIEVAANATLVNITLNSVSITNPGSNNSPLLLTSGAVVMLKLVGDNTLTGNNIGAGIQASEGTTLTIDGNGSLRATGGFYGAGIGGGNDSAGGTITISGGTITAIGDGGGNFGGAGIGCGSGGGTGGTITISGGTVMATGGAFSAGIGGGAGSAGGTINISGGTVTAIGDGRGGGAGIGGGSWYGAGGTITISGGTVTATGNTYGAGIGGGRYGVGGTVTISGGTVTANGGTSSAAIGGGQSYYASTTTTITGGSVKVNNTAGPQPVNGAGTKLYYNTLTLGSISAITPITASRISDVEYYGLKDVQTDGTGKVWFWLPEAAETQGVELTAGSMIYSASFVRPANHNTSATLNFYIFHENIICDKPNIDLSTVSAGQPLIITCAGNYTFTGTAPAGVRIVVAPNITGVHITLNGVSITDPDPYYSPLVLNSGAKVTLSLENKNTLTGNSGSTGIRAPSGTTLVIDGEGSLTANGAAIGGGPSGSSGQITINGGAIVATGGINGAGIGGDSGSITITGGNVTATAGGYGAGIGGGPSGPCGTIIITGGTVSANSFGGAGIGGSGGKITISGGTVTATNQNNYADIRADQITVTGGSVNASHGNMTGTPTNGATTPVFLSTLTLYAVSEITPVTAGSIQGVAYGIKDVQTDEAGKVYFWLPAATVAQQVKLTANSKEYKNTFTRAAANTTTATLYLSEICGDSPSIALNEASTEHVFLITCPGRYTFTGAAPAGTRIEVAENTTGVHITLNGANISQLNSGSPLLLKRGAEVTVNLVNENSLTGNGNYAGIQAPEGATLTIDGSGSLTANGGSNSAGIGGGYLESGGAITLTGGTIRANSSQFGAGIGGGGHGQGSGGRITITGGTITAGSQYGGAGIGGGYGGAGGTILLSGGVITATGGKAATNEYGGAGIGGGDSGDGGTIIISGGTITATGSAATDIGAGHGRSAADITISGGSVHPVGNRITGTPDNGKSTPVYLSTLTLHGLSEITPITAGSIHEVEYGIKDVQTDGAGKVYFWLPATATAQALSLTADQVYSNSFTRAADNTTAATLYPEPGSGGQSIATVTQSAGASMRAYPNPVRQGSALYLETTEADTGDSDLRIYDLTGACVKYEKRTGLLTELYLNLPAGVYFIRSGKSTVKVAVH</sequence>
<evidence type="ECO:0000313" key="2">
    <source>
        <dbReference type="EMBL" id="KAA6301198.1"/>
    </source>
</evidence>
<dbReference type="InterPro" id="IPR025584">
    <property type="entry name" value="Cthe_2159"/>
</dbReference>